<name>A0A1I6IKD1_9EURY</name>
<feature type="binding site" evidence="8">
    <location>
        <begin position="99"/>
        <end position="106"/>
    </location>
    <ligand>
        <name>ATP</name>
        <dbReference type="ChEBI" id="CHEBI:30616"/>
    </ligand>
</feature>
<comment type="function">
    <text evidence="6 8">Binds and transfers iron-sulfur (Fe-S) clusters to target apoproteins. Can hydrolyze ATP.</text>
</comment>
<dbReference type="SUPFAM" id="SSF117916">
    <property type="entry name" value="Fe-S cluster assembly (FSCA) domain-like"/>
    <property type="match status" value="1"/>
</dbReference>
<reference evidence="11" key="1">
    <citation type="submission" date="2016-10" db="EMBL/GenBank/DDBJ databases">
        <authorList>
            <person name="Varghese N."/>
            <person name="Submissions S."/>
        </authorList>
    </citation>
    <scope>NUCLEOTIDE SEQUENCE [LARGE SCALE GENOMIC DNA]</scope>
    <source>
        <strain evidence="11">CGMCC 1.7736</strain>
    </source>
</reference>
<dbReference type="GO" id="GO:0016226">
    <property type="term" value="P:iron-sulfur cluster assembly"/>
    <property type="evidence" value="ECO:0007669"/>
    <property type="project" value="InterPro"/>
</dbReference>
<dbReference type="InterPro" id="IPR033756">
    <property type="entry name" value="YlxH/NBP35"/>
</dbReference>
<dbReference type="HAMAP" id="MF_02040">
    <property type="entry name" value="Mrp_NBP35"/>
    <property type="match status" value="1"/>
</dbReference>
<dbReference type="AlphaFoldDB" id="A0A1I6IKD1"/>
<evidence type="ECO:0000256" key="8">
    <source>
        <dbReference type="HAMAP-Rule" id="MF_02040"/>
    </source>
</evidence>
<dbReference type="STRING" id="553469.SAMN04487947_3348"/>
<evidence type="ECO:0000256" key="1">
    <source>
        <dbReference type="ARBA" id="ARBA00022723"/>
    </source>
</evidence>
<dbReference type="RefSeq" id="WP_089809708.1">
    <property type="nucleotide sequence ID" value="NZ_FOYT01000003.1"/>
</dbReference>
<feature type="domain" description="MIP18 family-like" evidence="9">
    <location>
        <begin position="7"/>
        <end position="63"/>
    </location>
</feature>
<dbReference type="InterPro" id="IPR027417">
    <property type="entry name" value="P-loop_NTPase"/>
</dbReference>
<evidence type="ECO:0000313" key="11">
    <source>
        <dbReference type="Proteomes" id="UP000198531"/>
    </source>
</evidence>
<dbReference type="Gene3D" id="3.40.50.300">
    <property type="entry name" value="P-loop containing nucleotide triphosphate hydrolases"/>
    <property type="match status" value="1"/>
</dbReference>
<evidence type="ECO:0000256" key="7">
    <source>
        <dbReference type="ARBA" id="ARBA00074706"/>
    </source>
</evidence>
<evidence type="ECO:0000256" key="3">
    <source>
        <dbReference type="ARBA" id="ARBA00022840"/>
    </source>
</evidence>
<keyword evidence="5 8" id="KW-0411">Iron-sulfur</keyword>
<dbReference type="Gene3D" id="3.30.300.130">
    <property type="entry name" value="Fe-S cluster assembly (FSCA)"/>
    <property type="match status" value="1"/>
</dbReference>
<dbReference type="SUPFAM" id="SSF52540">
    <property type="entry name" value="P-loop containing nucleoside triphosphate hydrolases"/>
    <property type="match status" value="1"/>
</dbReference>
<dbReference type="InterPro" id="IPR034904">
    <property type="entry name" value="FSCA_dom_sf"/>
</dbReference>
<dbReference type="Pfam" id="PF10609">
    <property type="entry name" value="ParA"/>
    <property type="match status" value="1"/>
</dbReference>
<dbReference type="FunFam" id="3.40.50.300:FF:001119">
    <property type="entry name" value="Iron-sulfur cluster carrier protein"/>
    <property type="match status" value="1"/>
</dbReference>
<dbReference type="InterPro" id="IPR019591">
    <property type="entry name" value="Mrp/NBP35_ATP-bd"/>
</dbReference>
<dbReference type="InterPro" id="IPR044304">
    <property type="entry name" value="NUBPL-like"/>
</dbReference>
<dbReference type="EMBL" id="FOYT01000003">
    <property type="protein sequence ID" value="SFR66770.1"/>
    <property type="molecule type" value="Genomic_DNA"/>
</dbReference>
<dbReference type="CDD" id="cd02037">
    <property type="entry name" value="Mrp_NBP35"/>
    <property type="match status" value="1"/>
</dbReference>
<comment type="subunit">
    <text evidence="8">Homodimer.</text>
</comment>
<dbReference type="GO" id="GO:0140663">
    <property type="term" value="F:ATP-dependent FeS chaperone activity"/>
    <property type="evidence" value="ECO:0007669"/>
    <property type="project" value="InterPro"/>
</dbReference>
<evidence type="ECO:0000256" key="2">
    <source>
        <dbReference type="ARBA" id="ARBA00022741"/>
    </source>
</evidence>
<keyword evidence="2 8" id="KW-0547">Nucleotide-binding</keyword>
<keyword evidence="8" id="KW-0378">Hydrolase</keyword>
<dbReference type="GO" id="GO:0016887">
    <property type="term" value="F:ATP hydrolysis activity"/>
    <property type="evidence" value="ECO:0007669"/>
    <property type="project" value="UniProtKB-UniRule"/>
</dbReference>
<comment type="similarity">
    <text evidence="8">Belongs to the Mrp/NBP35 ATP-binding proteins family.</text>
</comment>
<sequence>MTDVAPREVLQTVDDPQLGTDILSQGLVTDVTVEDGVVSVSVALGAPHAPVANEISRRIEGAFEERGVEAVVSTEPETAGHEDGGPLSGVKNVIAVASGKGGVGKSTVAVNLAASMVRRGARVGILDADVYGPNIPRMLDARERPDVTEDKHLVPVERHGLSVMSMEFITEGEGPVIWRGPMVDKVITQLLDDVAWGTLDYLVVDLPPGTGDTQLTLLQRVPVTGAVVVTTPQAVAVDDADRGMQMFSEYDTPVLGVVENMSGFVCPDCGSEHDIFNSGGGQALAESFDLPFLGSVPLDPEIRTRGDDGRPVALDETTETGRAFHELTAAVMDNTSLVHRRERSDE</sequence>
<evidence type="ECO:0000256" key="5">
    <source>
        <dbReference type="ARBA" id="ARBA00023014"/>
    </source>
</evidence>
<protein>
    <recommendedName>
        <fullName evidence="7 8">Iron-sulfur cluster carrier protein</fullName>
    </recommendedName>
</protein>
<organism evidence="10 11">
    <name type="scientific">Halogeometricum rufum</name>
    <dbReference type="NCBI Taxonomy" id="553469"/>
    <lineage>
        <taxon>Archaea</taxon>
        <taxon>Methanobacteriati</taxon>
        <taxon>Methanobacteriota</taxon>
        <taxon>Stenosarchaea group</taxon>
        <taxon>Halobacteria</taxon>
        <taxon>Halobacteriales</taxon>
        <taxon>Haloferacaceae</taxon>
        <taxon>Halogeometricum</taxon>
    </lineage>
</organism>
<proteinExistence type="inferred from homology"/>
<dbReference type="OrthoDB" id="8297at2157"/>
<evidence type="ECO:0000256" key="6">
    <source>
        <dbReference type="ARBA" id="ARBA00058094"/>
    </source>
</evidence>
<evidence type="ECO:0000313" key="10">
    <source>
        <dbReference type="EMBL" id="SFR66770.1"/>
    </source>
</evidence>
<accession>A0A1I6IKD1</accession>
<dbReference type="Pfam" id="PF01883">
    <property type="entry name" value="FeS_assembly_P"/>
    <property type="match status" value="1"/>
</dbReference>
<dbReference type="PROSITE" id="PS01215">
    <property type="entry name" value="MRP"/>
    <property type="match status" value="1"/>
</dbReference>
<dbReference type="PANTHER" id="PTHR42961:SF2">
    <property type="entry name" value="IRON-SULFUR PROTEIN NUBPL"/>
    <property type="match status" value="1"/>
</dbReference>
<gene>
    <name evidence="10" type="ORF">SAMN04487947_3348</name>
</gene>
<evidence type="ECO:0000256" key="4">
    <source>
        <dbReference type="ARBA" id="ARBA00023004"/>
    </source>
</evidence>
<keyword evidence="11" id="KW-1185">Reference proteome</keyword>
<keyword evidence="1 8" id="KW-0479">Metal-binding</keyword>
<dbReference type="GO" id="GO:0051539">
    <property type="term" value="F:4 iron, 4 sulfur cluster binding"/>
    <property type="evidence" value="ECO:0007669"/>
    <property type="project" value="TreeGrafter"/>
</dbReference>
<dbReference type="InterPro" id="IPR000808">
    <property type="entry name" value="Mrp-like_CS"/>
</dbReference>
<dbReference type="GO" id="GO:0046872">
    <property type="term" value="F:metal ion binding"/>
    <property type="evidence" value="ECO:0007669"/>
    <property type="project" value="UniProtKB-KW"/>
</dbReference>
<dbReference type="GO" id="GO:0005524">
    <property type="term" value="F:ATP binding"/>
    <property type="evidence" value="ECO:0007669"/>
    <property type="project" value="UniProtKB-UniRule"/>
</dbReference>
<dbReference type="PANTHER" id="PTHR42961">
    <property type="entry name" value="IRON-SULFUR PROTEIN NUBPL"/>
    <property type="match status" value="1"/>
</dbReference>
<dbReference type="Proteomes" id="UP000198531">
    <property type="component" value="Unassembled WGS sequence"/>
</dbReference>
<dbReference type="InterPro" id="IPR002744">
    <property type="entry name" value="MIP18-like"/>
</dbReference>
<evidence type="ECO:0000259" key="9">
    <source>
        <dbReference type="Pfam" id="PF01883"/>
    </source>
</evidence>
<keyword evidence="3 8" id="KW-0067">ATP-binding</keyword>
<keyword evidence="4 8" id="KW-0408">Iron</keyword>